<dbReference type="EC" id="1.16.3.4" evidence="4"/>
<feature type="domain" description="Plastocyanin-like" evidence="9">
    <location>
        <begin position="478"/>
        <end position="563"/>
    </location>
</feature>
<gene>
    <name evidence="11" type="ORF">EHO51_10665</name>
</gene>
<proteinExistence type="predicted"/>
<evidence type="ECO:0000313" key="11">
    <source>
        <dbReference type="EMBL" id="AZG77159.1"/>
    </source>
</evidence>
<comment type="catalytic activity">
    <reaction evidence="8">
        <text>4 Cu(+) + O2 + 4 H(+) = 4 Cu(2+) + 2 H2O</text>
        <dbReference type="Rhea" id="RHEA:30083"/>
        <dbReference type="ChEBI" id="CHEBI:15377"/>
        <dbReference type="ChEBI" id="CHEBI:15378"/>
        <dbReference type="ChEBI" id="CHEBI:15379"/>
        <dbReference type="ChEBI" id="CHEBI:29036"/>
        <dbReference type="ChEBI" id="CHEBI:49552"/>
        <dbReference type="EC" id="1.16.3.4"/>
    </reaction>
    <physiologicalReaction direction="left-to-right" evidence="8">
        <dbReference type="Rhea" id="RHEA:30084"/>
    </physiologicalReaction>
</comment>
<dbReference type="InterPro" id="IPR011707">
    <property type="entry name" value="Cu-oxidase-like_N"/>
</dbReference>
<reference evidence="11 12" key="1">
    <citation type="submission" date="2018-11" db="EMBL/GenBank/DDBJ databases">
        <title>Genome squencing of methanotrophic bacteria isolated from alkaline groundwater in Korea.</title>
        <authorList>
            <person name="Nguyen L.N."/>
        </authorList>
    </citation>
    <scope>NUCLEOTIDE SEQUENCE [LARGE SCALE GENOMIC DNA]</scope>
    <source>
        <strain evidence="11 12">GW6</strain>
    </source>
</reference>
<evidence type="ECO:0000256" key="3">
    <source>
        <dbReference type="ARBA" id="ARBA00023002"/>
    </source>
</evidence>
<dbReference type="CDD" id="cd13879">
    <property type="entry name" value="CuRO_2_McoP_like"/>
    <property type="match status" value="1"/>
</dbReference>
<sequence length="564" mass="62605">MKRFRPLSRRGFLIGAGAAATIGAPALGQGHAMRRIAPNRASDAFTPDIELELICKRDETSILTGKATRVWRYVGNLIKGPPNALTALPDAYLGPLLRFTKGQKVRIRLRNELPEETITHWHGLHVPMLMDGHPTAAIDPGETYVYEFEVRNRAGMYFYHPHTHEKTATQVYRGLAGAIIVEDEEERALGLPSGEFEIPLVIQDRSFGDDNQLAYGGDMHTSMFGFYGDRVLVNGRSDFTFDVASRAYRLRILNGSNARIYKLCWDDRTPLTVIGVDGGLLEKAETRPYVMLAPAERVDLIVDFSGRPQGAKLTMLSGEFYGLIPPMAQRMMGSDLALGEEFPLFTARVTKTSTDSWKLPEKLSTIRRFRKDEIANLDDPIPIAITMAHMAMFLNGRPYGHDDIQPRERIPVDTTQLIEIFHEHGGMGGMDMGGMGMGGMGMGGMGMGGMQGRGMMGGGMMRGRMGGMGMGGMGMMGMMSMAHPIHLHGQPFEIIERRFEGDEDAYASVRDGFIDSGLKDTVLVTPGERLRIIKPFGDFKGRFMYHCHNLEHEDAGMMREFSVE</sequence>
<dbReference type="PROSITE" id="PS00079">
    <property type="entry name" value="MULTICOPPER_OXIDASE1"/>
    <property type="match status" value="1"/>
</dbReference>
<dbReference type="Proteomes" id="UP000273982">
    <property type="component" value="Chromosome"/>
</dbReference>
<organism evidence="11 12">
    <name type="scientific">Methylocystis rosea</name>
    <dbReference type="NCBI Taxonomy" id="173366"/>
    <lineage>
        <taxon>Bacteria</taxon>
        <taxon>Pseudomonadati</taxon>
        <taxon>Pseudomonadota</taxon>
        <taxon>Alphaproteobacteria</taxon>
        <taxon>Hyphomicrobiales</taxon>
        <taxon>Methylocystaceae</taxon>
        <taxon>Methylocystis</taxon>
    </lineage>
</organism>
<evidence type="ECO:0000256" key="2">
    <source>
        <dbReference type="ARBA" id="ARBA00022723"/>
    </source>
</evidence>
<protein>
    <recommendedName>
        <fullName evidence="5">Multicopper oxidase CueO</fullName>
        <ecNumber evidence="4">1.16.3.4</ecNumber>
    </recommendedName>
    <alternativeName>
        <fullName evidence="6">Copper efflux oxidase</fullName>
    </alternativeName>
    <alternativeName>
        <fullName evidence="7">Cuprous oxidase</fullName>
    </alternativeName>
</protein>
<dbReference type="AlphaFoldDB" id="A0A3G8M578"/>
<dbReference type="InterPro" id="IPR002355">
    <property type="entry name" value="Cu_oxidase_Cu_BS"/>
</dbReference>
<evidence type="ECO:0000256" key="7">
    <source>
        <dbReference type="ARBA" id="ARBA00043090"/>
    </source>
</evidence>
<dbReference type="InterPro" id="IPR033138">
    <property type="entry name" value="Cu_oxidase_CS"/>
</dbReference>
<dbReference type="PANTHER" id="PTHR48267:SF1">
    <property type="entry name" value="BILIRUBIN OXIDASE"/>
    <property type="match status" value="1"/>
</dbReference>
<dbReference type="PROSITE" id="PS51318">
    <property type="entry name" value="TAT"/>
    <property type="match status" value="1"/>
</dbReference>
<evidence type="ECO:0000259" key="9">
    <source>
        <dbReference type="Pfam" id="PF07731"/>
    </source>
</evidence>
<name>A0A3G8M578_9HYPH</name>
<accession>A0A3G8M578</accession>
<dbReference type="Pfam" id="PF07732">
    <property type="entry name" value="Cu-oxidase_3"/>
    <property type="match status" value="1"/>
</dbReference>
<evidence type="ECO:0000256" key="6">
    <source>
        <dbReference type="ARBA" id="ARBA00042896"/>
    </source>
</evidence>
<dbReference type="RefSeq" id="WP_124738883.1">
    <property type="nucleotide sequence ID" value="NZ_CP034086.1"/>
</dbReference>
<evidence type="ECO:0000256" key="5">
    <source>
        <dbReference type="ARBA" id="ARBA00041027"/>
    </source>
</evidence>
<evidence type="ECO:0000256" key="8">
    <source>
        <dbReference type="ARBA" id="ARBA00048092"/>
    </source>
</evidence>
<evidence type="ECO:0000259" key="10">
    <source>
        <dbReference type="Pfam" id="PF07732"/>
    </source>
</evidence>
<dbReference type="InterPro" id="IPR008972">
    <property type="entry name" value="Cupredoxin"/>
</dbReference>
<dbReference type="KEGG" id="mros:EHO51_10665"/>
<keyword evidence="3" id="KW-0560">Oxidoreductase</keyword>
<dbReference type="InterPro" id="IPR045087">
    <property type="entry name" value="Cu-oxidase_fam"/>
</dbReference>
<keyword evidence="2" id="KW-0479">Metal-binding</keyword>
<dbReference type="SUPFAM" id="SSF49503">
    <property type="entry name" value="Cupredoxins"/>
    <property type="match status" value="3"/>
</dbReference>
<comment type="subunit">
    <text evidence="1">Monomer.</text>
</comment>
<evidence type="ECO:0000256" key="1">
    <source>
        <dbReference type="ARBA" id="ARBA00011245"/>
    </source>
</evidence>
<dbReference type="Pfam" id="PF07731">
    <property type="entry name" value="Cu-oxidase_2"/>
    <property type="match status" value="1"/>
</dbReference>
<dbReference type="GO" id="GO:0016491">
    <property type="term" value="F:oxidoreductase activity"/>
    <property type="evidence" value="ECO:0007669"/>
    <property type="project" value="UniProtKB-KW"/>
</dbReference>
<dbReference type="PANTHER" id="PTHR48267">
    <property type="entry name" value="CUPREDOXIN SUPERFAMILY PROTEIN"/>
    <property type="match status" value="1"/>
</dbReference>
<feature type="domain" description="Plastocyanin-like" evidence="10">
    <location>
        <begin position="83"/>
        <end position="185"/>
    </location>
</feature>
<dbReference type="PROSITE" id="PS00080">
    <property type="entry name" value="MULTICOPPER_OXIDASE2"/>
    <property type="match status" value="1"/>
</dbReference>
<dbReference type="EMBL" id="CP034086">
    <property type="protein sequence ID" value="AZG77159.1"/>
    <property type="molecule type" value="Genomic_DNA"/>
</dbReference>
<dbReference type="InterPro" id="IPR006311">
    <property type="entry name" value="TAT_signal"/>
</dbReference>
<dbReference type="GO" id="GO:0005507">
    <property type="term" value="F:copper ion binding"/>
    <property type="evidence" value="ECO:0007669"/>
    <property type="project" value="InterPro"/>
</dbReference>
<dbReference type="InterPro" id="IPR011706">
    <property type="entry name" value="Cu-oxidase_C"/>
</dbReference>
<evidence type="ECO:0000313" key="12">
    <source>
        <dbReference type="Proteomes" id="UP000273982"/>
    </source>
</evidence>
<dbReference type="Gene3D" id="2.60.40.420">
    <property type="entry name" value="Cupredoxins - blue copper proteins"/>
    <property type="match status" value="3"/>
</dbReference>
<evidence type="ECO:0000256" key="4">
    <source>
        <dbReference type="ARBA" id="ARBA00038978"/>
    </source>
</evidence>
<dbReference type="CDD" id="cd13852">
    <property type="entry name" value="CuRO_1_McoP_like"/>
    <property type="match status" value="1"/>
</dbReference>